<comment type="subcellular location">
    <subcellularLocation>
        <location evidence="1">Membrane</location>
        <topology evidence="1">Multi-pass membrane protein</topology>
    </subcellularLocation>
</comment>
<sequence length="581" mass="62191">MINSVEIFPKTGWSRWRILLVSRVVRLRQSENQIFLILAAVIGALTGLAVVAFILVTERFGMRLYPVGAAPWRRLLFPVAGSLIIGYLLYRYFPDARGSGVPQTKAALFARGGRITLRTVLGKFFCTSVTLASGIPLGREGPSVQVGAGIGSVLGRVLGLRPEQVKRLIPVGAAAAIAAAFNTPLAAILFSLEEIMGDLHAPVMGAVVLASATAWMVLRVSLGNHPLFKVPQYELISPAEFAIYAVLGVAGGVVSATFTQLLLRMRARFLRFPRNTAWFHPVAGGLLVGVIGWFVPQVLGVGYGYVGEALNGNMAFRLMLLLVVLKLLTVTASYASGNAGGIFGPALFIGAMLGGAVGTVAHHFFPAFTATPGAYALVGMGALFAGIVRAPMTSVVMIFEMTQDYAVIVPLMIANMISLYIASRLQQEPIYEALAVQDGIHLPSGAHQRHGQRSVAKIMQSPSQLLSGEITVQEALAQAPSNKFRTWLVTDPRGVVGVISLAWVEQRLAEGTQKKLGDLMDALSFPHVHSDQGLDVALERMGANQIEILPVVSRADVHKLEGIVTLRDVLDSYGVSQPNLT</sequence>
<name>A0A3R9R1Q7_9BACT</name>
<feature type="transmembrane region" description="Helical" evidence="11">
    <location>
        <begin position="168"/>
        <end position="192"/>
    </location>
</feature>
<dbReference type="SUPFAM" id="SSF81340">
    <property type="entry name" value="Clc chloride channel"/>
    <property type="match status" value="1"/>
</dbReference>
<dbReference type="InterPro" id="IPR046342">
    <property type="entry name" value="CBS_dom_sf"/>
</dbReference>
<keyword evidence="9" id="KW-0407">Ion channel</keyword>
<dbReference type="CDD" id="cd00400">
    <property type="entry name" value="Voltage_gated_ClC"/>
    <property type="match status" value="1"/>
</dbReference>
<evidence type="ECO:0000256" key="6">
    <source>
        <dbReference type="ARBA" id="ARBA00023136"/>
    </source>
</evidence>
<dbReference type="InterPro" id="IPR014743">
    <property type="entry name" value="Cl-channel_core"/>
</dbReference>
<feature type="transmembrane region" description="Helical" evidence="11">
    <location>
        <begin position="342"/>
        <end position="361"/>
    </location>
</feature>
<dbReference type="PROSITE" id="PS51371">
    <property type="entry name" value="CBS"/>
    <property type="match status" value="1"/>
</dbReference>
<dbReference type="EMBL" id="RSDW01000001">
    <property type="protein sequence ID" value="RSL15797.1"/>
    <property type="molecule type" value="Genomic_DNA"/>
</dbReference>
<feature type="transmembrane region" description="Helical" evidence="11">
    <location>
        <begin position="241"/>
        <end position="263"/>
    </location>
</feature>
<evidence type="ECO:0000313" key="14">
    <source>
        <dbReference type="Proteomes" id="UP000269669"/>
    </source>
</evidence>
<feature type="transmembrane region" description="Helical" evidence="11">
    <location>
        <begin position="75"/>
        <end position="93"/>
    </location>
</feature>
<comment type="caution">
    <text evidence="13">The sequence shown here is derived from an EMBL/GenBank/DDBJ whole genome shotgun (WGS) entry which is preliminary data.</text>
</comment>
<evidence type="ECO:0000256" key="2">
    <source>
        <dbReference type="ARBA" id="ARBA00022448"/>
    </source>
</evidence>
<dbReference type="GO" id="GO:0005254">
    <property type="term" value="F:chloride channel activity"/>
    <property type="evidence" value="ECO:0007669"/>
    <property type="project" value="UniProtKB-KW"/>
</dbReference>
<evidence type="ECO:0000256" key="9">
    <source>
        <dbReference type="ARBA" id="ARBA00023303"/>
    </source>
</evidence>
<dbReference type="PANTHER" id="PTHR43427:SF6">
    <property type="entry name" value="CHLORIDE CHANNEL PROTEIN CLC-E"/>
    <property type="match status" value="1"/>
</dbReference>
<feature type="domain" description="CBS" evidence="12">
    <location>
        <begin position="520"/>
        <end position="581"/>
    </location>
</feature>
<evidence type="ECO:0000259" key="12">
    <source>
        <dbReference type="PROSITE" id="PS51371"/>
    </source>
</evidence>
<dbReference type="Proteomes" id="UP000269669">
    <property type="component" value="Unassembled WGS sequence"/>
</dbReference>
<gene>
    <name evidence="13" type="ORF">EDE15_1301</name>
</gene>
<evidence type="ECO:0000256" key="3">
    <source>
        <dbReference type="ARBA" id="ARBA00022692"/>
    </source>
</evidence>
<evidence type="ECO:0000256" key="10">
    <source>
        <dbReference type="PROSITE-ProRule" id="PRU00703"/>
    </source>
</evidence>
<reference evidence="13 14" key="1">
    <citation type="submission" date="2018-12" db="EMBL/GenBank/DDBJ databases">
        <title>Sequencing of bacterial isolates from soil warming experiment in Harvard Forest, Massachusetts, USA.</title>
        <authorList>
            <person name="Deangelis K."/>
        </authorList>
    </citation>
    <scope>NUCLEOTIDE SEQUENCE [LARGE SCALE GENOMIC DNA]</scope>
    <source>
        <strain evidence="13 14">EB153</strain>
    </source>
</reference>
<evidence type="ECO:0000256" key="1">
    <source>
        <dbReference type="ARBA" id="ARBA00004141"/>
    </source>
</evidence>
<feature type="transmembrane region" description="Helical" evidence="11">
    <location>
        <begin position="315"/>
        <end position="335"/>
    </location>
</feature>
<dbReference type="Pfam" id="PF00654">
    <property type="entry name" value="Voltage_CLC"/>
    <property type="match status" value="1"/>
</dbReference>
<evidence type="ECO:0000256" key="5">
    <source>
        <dbReference type="ARBA" id="ARBA00023065"/>
    </source>
</evidence>
<feature type="transmembrane region" description="Helical" evidence="11">
    <location>
        <begin position="275"/>
        <end position="295"/>
    </location>
</feature>
<feature type="transmembrane region" description="Helical" evidence="11">
    <location>
        <begin position="373"/>
        <end position="392"/>
    </location>
</feature>
<keyword evidence="7" id="KW-0869">Chloride channel</keyword>
<organism evidence="13 14">
    <name type="scientific">Edaphobacter aggregans</name>
    <dbReference type="NCBI Taxonomy" id="570835"/>
    <lineage>
        <taxon>Bacteria</taxon>
        <taxon>Pseudomonadati</taxon>
        <taxon>Acidobacteriota</taxon>
        <taxon>Terriglobia</taxon>
        <taxon>Terriglobales</taxon>
        <taxon>Acidobacteriaceae</taxon>
        <taxon>Edaphobacter</taxon>
    </lineage>
</organism>
<keyword evidence="4 11" id="KW-1133">Transmembrane helix</keyword>
<evidence type="ECO:0000256" key="7">
    <source>
        <dbReference type="ARBA" id="ARBA00023173"/>
    </source>
</evidence>
<keyword evidence="2" id="KW-0813">Transport</keyword>
<protein>
    <submittedName>
        <fullName evidence="13">CIC family chloride channel protein</fullName>
    </submittedName>
</protein>
<dbReference type="OrthoDB" id="9812438at2"/>
<dbReference type="Pfam" id="PF00571">
    <property type="entry name" value="CBS"/>
    <property type="match status" value="1"/>
</dbReference>
<dbReference type="PANTHER" id="PTHR43427">
    <property type="entry name" value="CHLORIDE CHANNEL PROTEIN CLC-E"/>
    <property type="match status" value="1"/>
</dbReference>
<dbReference type="CDD" id="cd02205">
    <property type="entry name" value="CBS_pair_SF"/>
    <property type="match status" value="1"/>
</dbReference>
<keyword evidence="14" id="KW-1185">Reference proteome</keyword>
<dbReference type="PRINTS" id="PR00762">
    <property type="entry name" value="CLCHANNEL"/>
</dbReference>
<dbReference type="GO" id="GO:0034707">
    <property type="term" value="C:chloride channel complex"/>
    <property type="evidence" value="ECO:0007669"/>
    <property type="project" value="UniProtKB-KW"/>
</dbReference>
<accession>A0A3R9R1Q7</accession>
<dbReference type="Gene3D" id="1.10.3080.10">
    <property type="entry name" value="Clc chloride channel"/>
    <property type="match status" value="1"/>
</dbReference>
<evidence type="ECO:0000256" key="8">
    <source>
        <dbReference type="ARBA" id="ARBA00023214"/>
    </source>
</evidence>
<feature type="transmembrane region" description="Helical" evidence="11">
    <location>
        <begin position="199"/>
        <end position="221"/>
    </location>
</feature>
<keyword evidence="6 11" id="KW-0472">Membrane</keyword>
<proteinExistence type="predicted"/>
<evidence type="ECO:0000256" key="11">
    <source>
        <dbReference type="SAM" id="Phobius"/>
    </source>
</evidence>
<dbReference type="InterPro" id="IPR001807">
    <property type="entry name" value="ClC"/>
</dbReference>
<evidence type="ECO:0000313" key="13">
    <source>
        <dbReference type="EMBL" id="RSL15797.1"/>
    </source>
</evidence>
<keyword evidence="5" id="KW-0406">Ion transport</keyword>
<dbReference type="InterPro" id="IPR050368">
    <property type="entry name" value="ClC-type_chloride_channel"/>
</dbReference>
<feature type="transmembrane region" description="Helical" evidence="11">
    <location>
        <begin position="404"/>
        <end position="422"/>
    </location>
</feature>
<keyword evidence="8" id="KW-0868">Chloride</keyword>
<keyword evidence="3 11" id="KW-0812">Transmembrane</keyword>
<dbReference type="Gene3D" id="3.10.580.10">
    <property type="entry name" value="CBS-domain"/>
    <property type="match status" value="1"/>
</dbReference>
<dbReference type="InterPro" id="IPR000644">
    <property type="entry name" value="CBS_dom"/>
</dbReference>
<dbReference type="AlphaFoldDB" id="A0A3R9R1Q7"/>
<dbReference type="SUPFAM" id="SSF54631">
    <property type="entry name" value="CBS-domain pair"/>
    <property type="match status" value="1"/>
</dbReference>
<keyword evidence="10" id="KW-0129">CBS domain</keyword>
<feature type="transmembrane region" description="Helical" evidence="11">
    <location>
        <begin position="34"/>
        <end position="55"/>
    </location>
</feature>
<evidence type="ECO:0000256" key="4">
    <source>
        <dbReference type="ARBA" id="ARBA00022989"/>
    </source>
</evidence>